<proteinExistence type="predicted"/>
<feature type="compositionally biased region" description="Basic and acidic residues" evidence="3">
    <location>
        <begin position="179"/>
        <end position="191"/>
    </location>
</feature>
<feature type="compositionally biased region" description="Basic and acidic residues" evidence="3">
    <location>
        <begin position="671"/>
        <end position="696"/>
    </location>
</feature>
<feature type="compositionally biased region" description="Low complexity" evidence="3">
    <location>
        <begin position="991"/>
        <end position="1005"/>
    </location>
</feature>
<evidence type="ECO:0000256" key="1">
    <source>
        <dbReference type="ARBA" id="ARBA00022741"/>
    </source>
</evidence>
<organism evidence="4 5">
    <name type="scientific">Sphaeroforma arctica JP610</name>
    <dbReference type="NCBI Taxonomy" id="667725"/>
    <lineage>
        <taxon>Eukaryota</taxon>
        <taxon>Ichthyosporea</taxon>
        <taxon>Ichthyophonida</taxon>
        <taxon>Sphaeroforma</taxon>
    </lineage>
</organism>
<dbReference type="SMART" id="SM00173">
    <property type="entry name" value="RAS"/>
    <property type="match status" value="1"/>
</dbReference>
<feature type="compositionally biased region" description="Basic and acidic residues" evidence="3">
    <location>
        <begin position="635"/>
        <end position="646"/>
    </location>
</feature>
<name>A0A0L0FTE3_9EUKA</name>
<keyword evidence="1" id="KW-0547">Nucleotide-binding</keyword>
<feature type="compositionally biased region" description="Basic and acidic residues" evidence="3">
    <location>
        <begin position="980"/>
        <end position="990"/>
    </location>
</feature>
<dbReference type="PANTHER" id="PTHR24070">
    <property type="entry name" value="RAS, DI-RAS, AND RHEB FAMILY MEMBERS OF SMALL GTPASE SUPERFAMILY"/>
    <property type="match status" value="1"/>
</dbReference>
<feature type="compositionally biased region" description="Basic residues" evidence="3">
    <location>
        <begin position="504"/>
        <end position="513"/>
    </location>
</feature>
<feature type="region of interest" description="Disordered" evidence="3">
    <location>
        <begin position="470"/>
        <end position="528"/>
    </location>
</feature>
<dbReference type="SUPFAM" id="SSF52540">
    <property type="entry name" value="P-loop containing nucleoside triphosphate hydrolases"/>
    <property type="match status" value="1"/>
</dbReference>
<dbReference type="Pfam" id="PF00071">
    <property type="entry name" value="Ras"/>
    <property type="match status" value="1"/>
</dbReference>
<feature type="region of interest" description="Disordered" evidence="3">
    <location>
        <begin position="579"/>
        <end position="615"/>
    </location>
</feature>
<feature type="compositionally biased region" description="Polar residues" evidence="3">
    <location>
        <begin position="402"/>
        <end position="421"/>
    </location>
</feature>
<dbReference type="eggNOG" id="KOG0395">
    <property type="taxonomic scope" value="Eukaryota"/>
</dbReference>
<dbReference type="GO" id="GO:0007165">
    <property type="term" value="P:signal transduction"/>
    <property type="evidence" value="ECO:0007669"/>
    <property type="project" value="InterPro"/>
</dbReference>
<dbReference type="InterPro" id="IPR020849">
    <property type="entry name" value="Small_GTPase_Ras-type"/>
</dbReference>
<dbReference type="GeneID" id="25908166"/>
<evidence type="ECO:0000256" key="3">
    <source>
        <dbReference type="SAM" id="MobiDB-lite"/>
    </source>
</evidence>
<feature type="compositionally biased region" description="Polar residues" evidence="3">
    <location>
        <begin position="493"/>
        <end position="502"/>
    </location>
</feature>
<feature type="compositionally biased region" description="Polar residues" evidence="3">
    <location>
        <begin position="70"/>
        <end position="79"/>
    </location>
</feature>
<keyword evidence="5" id="KW-1185">Reference proteome</keyword>
<feature type="region of interest" description="Disordered" evidence="3">
    <location>
        <begin position="898"/>
        <end position="1005"/>
    </location>
</feature>
<sequence>MSSIDQGFLHTPTVRQNSCMELRRALKTTSQSTATSKSSATTPLGTRKDRDAFRRSISHVMFNQGDLDTANATASTNHESQSSGTSSGGGHSRLFQRSQSFLSRRRSLSHGRDFNIQRQRSFISQTSDGSTQNTPHGIRNAQGADSGGSAGASLSGSNKSQTSFGQKSSANFSQIVGGDHSKASDSSKDWNGRSSTKKSLVNKKHGRRAAPPTHRILVCGAPGVGKTTISKKFVYGVTDMEDSCMDEENYYKAMAVDGTQLRLQVSDISASLEEIDELVCYMQLCDGFLVVCSLADLKSVQYAETCINQIHLYNGTDCPVFLIANKADMMEDGDHRVRNEAAQLSRKYRVKMVETASLTRRNASFFYDLLRWFLYGSLGRAPIKNRKRSASVRTTKSEQKLSETSFLSTNTTSNHTSPAARTTSLADLKEMINTTMAKQAVNQPANGLRRSHSDSDLCSQKDRTLHMIEDVDDTPLGGENSSKDKAKSFKSHLGQNSCNFKTLTPKKKKRSSRSRSVNNTPEIEKKDTSRLGEWGSFRAIQRDSNLAMQLKELEEIDTQNNFSTIDTLRRSFRRQGSSALLSLSPTTRSSSTRRKTPLDRHTSAYGTNNAMNSDLEHGADLSTISAPAQISADDDTGKPLNRDKRGSRGRSIKRSLSSDRIKNLLGGSRVQPDRARSEGRPVDDADSKCVSEDGVKEGTVSSSLSGTVEFGYEVEAETDAPLDVRSPEERVCRRTPSFNGRRNTLYTLDSVGVSGGDDNGASNGELNDQSTDKLSVIRSNSGSCNQASVVAEKPKLAPYRLRSESMDAIVVDSAARDTVDTNCESVNEGQSLQAPKSDGLPRRRSSIRLLKDLFKAGDSGKDRPTMVETESKDSFTARLSAANDSVDNGVDLGLRHAKASESATDDRPDAIPITQSAPSAVTSTRIKDGSDGGAEQTKRQNVSAHAQHGKTPPLKRRGSIHKIKDMMKTRGKKKGAAGEVHGDNSSDHDSGGVNTTHLTTTTGGD</sequence>
<dbReference type="SMART" id="SM00175">
    <property type="entry name" value="RAB"/>
    <property type="match status" value="1"/>
</dbReference>
<dbReference type="RefSeq" id="XP_014153866.1">
    <property type="nucleotide sequence ID" value="XM_014298391.1"/>
</dbReference>
<feature type="compositionally biased region" description="Polar residues" evidence="3">
    <location>
        <begin position="158"/>
        <end position="174"/>
    </location>
</feature>
<evidence type="ECO:0000256" key="2">
    <source>
        <dbReference type="ARBA" id="ARBA00023134"/>
    </source>
</evidence>
<feature type="compositionally biased region" description="Polar residues" evidence="3">
    <location>
        <begin position="116"/>
        <end position="135"/>
    </location>
</feature>
<feature type="region of interest" description="Disordered" evidence="3">
    <location>
        <begin position="855"/>
        <end position="874"/>
    </location>
</feature>
<feature type="compositionally biased region" description="Low complexity" evidence="3">
    <location>
        <begin position="27"/>
        <end position="42"/>
    </location>
</feature>
<feature type="region of interest" description="Disordered" evidence="3">
    <location>
        <begin position="25"/>
        <end position="49"/>
    </location>
</feature>
<protein>
    <submittedName>
        <fullName evidence="4">Uncharacterized protein</fullName>
    </submittedName>
</protein>
<feature type="region of interest" description="Disordered" evidence="3">
    <location>
        <begin position="385"/>
        <end position="421"/>
    </location>
</feature>
<dbReference type="Proteomes" id="UP000054560">
    <property type="component" value="Unassembled WGS sequence"/>
</dbReference>
<dbReference type="GO" id="GO:0005525">
    <property type="term" value="F:GTP binding"/>
    <property type="evidence" value="ECO:0007669"/>
    <property type="project" value="UniProtKB-KW"/>
</dbReference>
<dbReference type="Gene3D" id="3.40.50.300">
    <property type="entry name" value="P-loop containing nucleotide triphosphate hydrolases"/>
    <property type="match status" value="1"/>
</dbReference>
<reference evidence="4 5" key="1">
    <citation type="submission" date="2011-02" db="EMBL/GenBank/DDBJ databases">
        <title>The Genome Sequence of Sphaeroforma arctica JP610.</title>
        <authorList>
            <consortium name="The Broad Institute Genome Sequencing Platform"/>
            <person name="Russ C."/>
            <person name="Cuomo C."/>
            <person name="Young S.K."/>
            <person name="Zeng Q."/>
            <person name="Gargeya S."/>
            <person name="Alvarado L."/>
            <person name="Berlin A."/>
            <person name="Chapman S.B."/>
            <person name="Chen Z."/>
            <person name="Freedman E."/>
            <person name="Gellesch M."/>
            <person name="Goldberg J."/>
            <person name="Griggs A."/>
            <person name="Gujja S."/>
            <person name="Heilman E."/>
            <person name="Heiman D."/>
            <person name="Howarth C."/>
            <person name="Mehta T."/>
            <person name="Neiman D."/>
            <person name="Pearson M."/>
            <person name="Roberts A."/>
            <person name="Saif S."/>
            <person name="Shea T."/>
            <person name="Shenoy N."/>
            <person name="Sisk P."/>
            <person name="Stolte C."/>
            <person name="Sykes S."/>
            <person name="White J."/>
            <person name="Yandava C."/>
            <person name="Burger G."/>
            <person name="Gray M.W."/>
            <person name="Holland P.W.H."/>
            <person name="King N."/>
            <person name="Lang F.B.F."/>
            <person name="Roger A.J."/>
            <person name="Ruiz-Trillo I."/>
            <person name="Haas B."/>
            <person name="Nusbaum C."/>
            <person name="Birren B."/>
        </authorList>
    </citation>
    <scope>NUCLEOTIDE SEQUENCE [LARGE SCALE GENOMIC DNA]</scope>
    <source>
        <strain evidence="4 5">JP610</strain>
    </source>
</reference>
<dbReference type="InterPro" id="IPR027417">
    <property type="entry name" value="P-loop_NTPase"/>
</dbReference>
<feature type="region of interest" description="Disordered" evidence="3">
    <location>
        <begin position="70"/>
        <end position="212"/>
    </location>
</feature>
<gene>
    <name evidence="4" type="ORF">SARC_07662</name>
</gene>
<dbReference type="GO" id="GO:0016020">
    <property type="term" value="C:membrane"/>
    <property type="evidence" value="ECO:0007669"/>
    <property type="project" value="InterPro"/>
</dbReference>
<feature type="compositionally biased region" description="Polar residues" evidence="3">
    <location>
        <begin position="913"/>
        <end position="924"/>
    </location>
</feature>
<dbReference type="GO" id="GO:0003924">
    <property type="term" value="F:GTPase activity"/>
    <property type="evidence" value="ECO:0007669"/>
    <property type="project" value="InterPro"/>
</dbReference>
<feature type="region of interest" description="Disordered" evidence="3">
    <location>
        <begin position="627"/>
        <end position="704"/>
    </location>
</feature>
<dbReference type="STRING" id="667725.A0A0L0FTE3"/>
<evidence type="ECO:0000313" key="4">
    <source>
        <dbReference type="EMBL" id="KNC79964.1"/>
    </source>
</evidence>
<evidence type="ECO:0000313" key="5">
    <source>
        <dbReference type="Proteomes" id="UP000054560"/>
    </source>
</evidence>
<dbReference type="InterPro" id="IPR001806">
    <property type="entry name" value="Small_GTPase"/>
</dbReference>
<feature type="compositionally biased region" description="Low complexity" evidence="3">
    <location>
        <begin position="92"/>
        <end position="102"/>
    </location>
</feature>
<feature type="compositionally biased region" description="Low complexity" evidence="3">
    <location>
        <begin position="579"/>
        <end position="590"/>
    </location>
</feature>
<dbReference type="EMBL" id="KQ242216">
    <property type="protein sequence ID" value="KNC79964.1"/>
    <property type="molecule type" value="Genomic_DNA"/>
</dbReference>
<accession>A0A0L0FTE3</accession>
<keyword evidence="2" id="KW-0342">GTP-binding</keyword>
<dbReference type="OrthoDB" id="299781at2759"/>
<dbReference type="AlphaFoldDB" id="A0A0L0FTE3"/>